<comment type="subcellular location">
    <subcellularLocation>
        <location evidence="1">Membrane</location>
        <topology evidence="1">Single-pass membrane protein</topology>
    </subcellularLocation>
</comment>
<accession>A0A843XE38</accession>
<keyword evidence="2" id="KW-0812">Transmembrane</keyword>
<protein>
    <submittedName>
        <fullName evidence="8">Uncharacterized protein</fullName>
    </submittedName>
</protein>
<dbReference type="Proteomes" id="UP000652761">
    <property type="component" value="Unassembled WGS sequence"/>
</dbReference>
<feature type="chain" id="PRO_5032900193" evidence="7">
    <location>
        <begin position="24"/>
        <end position="208"/>
    </location>
</feature>
<evidence type="ECO:0000313" key="8">
    <source>
        <dbReference type="EMBL" id="MQM17532.1"/>
    </source>
</evidence>
<evidence type="ECO:0000256" key="5">
    <source>
        <dbReference type="ARBA" id="ARBA00023136"/>
    </source>
</evidence>
<feature type="signal peptide" evidence="7">
    <location>
        <begin position="1"/>
        <end position="23"/>
    </location>
</feature>
<proteinExistence type="predicted"/>
<sequence>MKSFQYAMFCLLVLMYFEQLNEKAIGKAQRDLLMFAGKLNVFAFKLLELCKRQRETHLPLIKAAAGLTPRENNFHFSYVDSLLKLELPEENRRKLNEEGIIFLCSEFLNAGTETTSMALQWIMANVVKHQDVQERIADKISTVSREGEEIPPTPRDPVHLHQDPLPPMPAAGLSIVVFPLSNPKVQQQPMELGADGEEMRERERRGSS</sequence>
<keyword evidence="5" id="KW-0472">Membrane</keyword>
<dbReference type="InterPro" id="IPR036396">
    <property type="entry name" value="Cyt_P450_sf"/>
</dbReference>
<evidence type="ECO:0000256" key="1">
    <source>
        <dbReference type="ARBA" id="ARBA00004167"/>
    </source>
</evidence>
<dbReference type="InterPro" id="IPR002401">
    <property type="entry name" value="Cyt_P450_E_grp-I"/>
</dbReference>
<keyword evidence="7" id="KW-0732">Signal</keyword>
<dbReference type="PRINTS" id="PR00463">
    <property type="entry name" value="EP450I"/>
</dbReference>
<dbReference type="GO" id="GO:0005506">
    <property type="term" value="F:iron ion binding"/>
    <property type="evidence" value="ECO:0007669"/>
    <property type="project" value="InterPro"/>
</dbReference>
<dbReference type="Gene3D" id="1.10.630.10">
    <property type="entry name" value="Cytochrome P450"/>
    <property type="match status" value="1"/>
</dbReference>
<dbReference type="GO" id="GO:0016709">
    <property type="term" value="F:oxidoreductase activity, acting on paired donors, with incorporation or reduction of molecular oxygen, NAD(P)H as one donor, and incorporation of one atom of oxygen"/>
    <property type="evidence" value="ECO:0007669"/>
    <property type="project" value="TreeGrafter"/>
</dbReference>
<keyword evidence="9" id="KW-1185">Reference proteome</keyword>
<dbReference type="GO" id="GO:0020037">
    <property type="term" value="F:heme binding"/>
    <property type="evidence" value="ECO:0007669"/>
    <property type="project" value="InterPro"/>
</dbReference>
<comment type="caution">
    <text evidence="8">The sequence shown here is derived from an EMBL/GenBank/DDBJ whole genome shotgun (WGS) entry which is preliminary data.</text>
</comment>
<dbReference type="InterPro" id="IPR001128">
    <property type="entry name" value="Cyt_P450"/>
</dbReference>
<dbReference type="OrthoDB" id="1733772at2759"/>
<evidence type="ECO:0000313" key="9">
    <source>
        <dbReference type="Proteomes" id="UP000652761"/>
    </source>
</evidence>
<name>A0A843XE38_COLES</name>
<dbReference type="SUPFAM" id="SSF48264">
    <property type="entry name" value="Cytochrome P450"/>
    <property type="match status" value="1"/>
</dbReference>
<keyword evidence="3" id="KW-0479">Metal-binding</keyword>
<reference evidence="8" key="1">
    <citation type="submission" date="2017-07" db="EMBL/GenBank/DDBJ databases">
        <title>Taro Niue Genome Assembly and Annotation.</title>
        <authorList>
            <person name="Atibalentja N."/>
            <person name="Keating K."/>
            <person name="Fields C.J."/>
        </authorList>
    </citation>
    <scope>NUCLEOTIDE SEQUENCE</scope>
    <source>
        <strain evidence="8">Niue_2</strain>
        <tissue evidence="8">Leaf</tissue>
    </source>
</reference>
<evidence type="ECO:0000256" key="7">
    <source>
        <dbReference type="SAM" id="SignalP"/>
    </source>
</evidence>
<dbReference type="AlphaFoldDB" id="A0A843XE38"/>
<evidence type="ECO:0000256" key="3">
    <source>
        <dbReference type="ARBA" id="ARBA00022723"/>
    </source>
</evidence>
<evidence type="ECO:0000256" key="6">
    <source>
        <dbReference type="SAM" id="MobiDB-lite"/>
    </source>
</evidence>
<keyword evidence="4" id="KW-1133">Transmembrane helix</keyword>
<evidence type="ECO:0000256" key="4">
    <source>
        <dbReference type="ARBA" id="ARBA00022989"/>
    </source>
</evidence>
<dbReference type="PANTHER" id="PTHR24298">
    <property type="entry name" value="FLAVONOID 3'-MONOOXYGENASE-RELATED"/>
    <property type="match status" value="1"/>
</dbReference>
<feature type="compositionally biased region" description="Basic and acidic residues" evidence="6">
    <location>
        <begin position="197"/>
        <end position="208"/>
    </location>
</feature>
<dbReference type="InterPro" id="IPR051103">
    <property type="entry name" value="Plant_metabolite_P450s"/>
</dbReference>
<feature type="region of interest" description="Disordered" evidence="6">
    <location>
        <begin position="185"/>
        <end position="208"/>
    </location>
</feature>
<organism evidence="8 9">
    <name type="scientific">Colocasia esculenta</name>
    <name type="common">Wild taro</name>
    <name type="synonym">Arum esculentum</name>
    <dbReference type="NCBI Taxonomy" id="4460"/>
    <lineage>
        <taxon>Eukaryota</taxon>
        <taxon>Viridiplantae</taxon>
        <taxon>Streptophyta</taxon>
        <taxon>Embryophyta</taxon>
        <taxon>Tracheophyta</taxon>
        <taxon>Spermatophyta</taxon>
        <taxon>Magnoliopsida</taxon>
        <taxon>Liliopsida</taxon>
        <taxon>Araceae</taxon>
        <taxon>Aroideae</taxon>
        <taxon>Colocasieae</taxon>
        <taxon>Colocasia</taxon>
    </lineage>
</organism>
<evidence type="ECO:0000256" key="2">
    <source>
        <dbReference type="ARBA" id="ARBA00022692"/>
    </source>
</evidence>
<dbReference type="EMBL" id="NMUH01007605">
    <property type="protein sequence ID" value="MQM17532.1"/>
    <property type="molecule type" value="Genomic_DNA"/>
</dbReference>
<dbReference type="GO" id="GO:0016020">
    <property type="term" value="C:membrane"/>
    <property type="evidence" value="ECO:0007669"/>
    <property type="project" value="UniProtKB-SubCell"/>
</dbReference>
<dbReference type="Pfam" id="PF00067">
    <property type="entry name" value="p450"/>
    <property type="match status" value="1"/>
</dbReference>
<dbReference type="PANTHER" id="PTHR24298:SF800">
    <property type="entry name" value="CYTOCHROME P450 89A2-RELATED"/>
    <property type="match status" value="1"/>
</dbReference>
<gene>
    <name evidence="8" type="ORF">Taro_050503</name>
</gene>